<reference evidence="1" key="1">
    <citation type="submission" date="2014-11" db="EMBL/GenBank/DDBJ databases">
        <authorList>
            <person name="Amaro Gonzalez C."/>
        </authorList>
    </citation>
    <scope>NUCLEOTIDE SEQUENCE</scope>
</reference>
<evidence type="ECO:0000313" key="1">
    <source>
        <dbReference type="EMBL" id="JAH30541.1"/>
    </source>
</evidence>
<sequence length="47" mass="5445">MNHCPLTCSFHRLKEHTTLFVLLKNLLLCFKSKHPCPFLAPPPLPLF</sequence>
<accession>A0A0E9RN00</accession>
<proteinExistence type="predicted"/>
<protein>
    <submittedName>
        <fullName evidence="1">Uncharacterized protein</fullName>
    </submittedName>
</protein>
<organism evidence="1">
    <name type="scientific">Anguilla anguilla</name>
    <name type="common">European freshwater eel</name>
    <name type="synonym">Muraena anguilla</name>
    <dbReference type="NCBI Taxonomy" id="7936"/>
    <lineage>
        <taxon>Eukaryota</taxon>
        <taxon>Metazoa</taxon>
        <taxon>Chordata</taxon>
        <taxon>Craniata</taxon>
        <taxon>Vertebrata</taxon>
        <taxon>Euteleostomi</taxon>
        <taxon>Actinopterygii</taxon>
        <taxon>Neopterygii</taxon>
        <taxon>Teleostei</taxon>
        <taxon>Anguilliformes</taxon>
        <taxon>Anguillidae</taxon>
        <taxon>Anguilla</taxon>
    </lineage>
</organism>
<name>A0A0E9RN00_ANGAN</name>
<dbReference type="AlphaFoldDB" id="A0A0E9RN00"/>
<dbReference type="EMBL" id="GBXM01078036">
    <property type="protein sequence ID" value="JAH30541.1"/>
    <property type="molecule type" value="Transcribed_RNA"/>
</dbReference>
<reference evidence="1" key="2">
    <citation type="journal article" date="2015" name="Fish Shellfish Immunol.">
        <title>Early steps in the European eel (Anguilla anguilla)-Vibrio vulnificus interaction in the gills: Role of the RtxA13 toxin.</title>
        <authorList>
            <person name="Callol A."/>
            <person name="Pajuelo D."/>
            <person name="Ebbesson L."/>
            <person name="Teles M."/>
            <person name="MacKenzie S."/>
            <person name="Amaro C."/>
        </authorList>
    </citation>
    <scope>NUCLEOTIDE SEQUENCE</scope>
</reference>